<dbReference type="GO" id="GO:0016743">
    <property type="term" value="F:carboxyl- or carbamoyltransferase activity"/>
    <property type="evidence" value="ECO:0007669"/>
    <property type="project" value="UniProtKB-UniRule"/>
</dbReference>
<evidence type="ECO:0000256" key="2">
    <source>
        <dbReference type="ARBA" id="ARBA00022516"/>
    </source>
</evidence>
<keyword evidence="6 10" id="KW-0067">ATP-binding</keyword>
<evidence type="ECO:0000256" key="4">
    <source>
        <dbReference type="ARBA" id="ARBA00022741"/>
    </source>
</evidence>
<dbReference type="AlphaFoldDB" id="A0A326TRZ3"/>
<comment type="function">
    <text evidence="10">Component of the acetyl coenzyme A carboxylase (ACC) complex. First, biotin carboxylase catalyzes the carboxylation of biotin on its carrier protein (BCCP) and then the CO(2) group is transferred by the carboxyltransferase to acetyl-CoA to form malonyl-CoA.</text>
</comment>
<dbReference type="EC" id="2.1.3.15" evidence="10"/>
<gene>
    <name evidence="10" type="primary">accA</name>
    <name evidence="12" type="ORF">EI42_06232</name>
</gene>
<evidence type="ECO:0000256" key="1">
    <source>
        <dbReference type="ARBA" id="ARBA00004956"/>
    </source>
</evidence>
<protein>
    <recommendedName>
        <fullName evidence="10">Acetyl-coenzyme A carboxylase carboxyl transferase subunit alpha</fullName>
        <shortName evidence="10">ACCase subunit alpha</shortName>
        <shortName evidence="10">Acetyl-CoA carboxylase carboxyltransferase subunit alpha</shortName>
        <ecNumber evidence="10">2.1.3.15</ecNumber>
    </recommendedName>
</protein>
<dbReference type="GO" id="GO:2001295">
    <property type="term" value="P:malonyl-CoA biosynthetic process"/>
    <property type="evidence" value="ECO:0007669"/>
    <property type="project" value="UniProtKB-UniRule"/>
</dbReference>
<dbReference type="InterPro" id="IPR001095">
    <property type="entry name" value="Acetyl_CoA_COase_a_su"/>
</dbReference>
<dbReference type="EMBL" id="QKUF01000053">
    <property type="protein sequence ID" value="PZW18315.1"/>
    <property type="molecule type" value="Genomic_DNA"/>
</dbReference>
<dbReference type="SUPFAM" id="SSF52096">
    <property type="entry name" value="ClpP/crotonase"/>
    <property type="match status" value="1"/>
</dbReference>
<dbReference type="GO" id="GO:0006633">
    <property type="term" value="P:fatty acid biosynthetic process"/>
    <property type="evidence" value="ECO:0007669"/>
    <property type="project" value="UniProtKB-KW"/>
</dbReference>
<keyword evidence="2 10" id="KW-0444">Lipid biosynthesis</keyword>
<keyword evidence="7 10" id="KW-0443">Lipid metabolism</keyword>
<dbReference type="UniPathway" id="UPA00655">
    <property type="reaction ID" value="UER00711"/>
</dbReference>
<comment type="subcellular location">
    <subcellularLocation>
        <location evidence="10">Cytoplasm</location>
    </subcellularLocation>
</comment>
<evidence type="ECO:0000256" key="8">
    <source>
        <dbReference type="ARBA" id="ARBA00023160"/>
    </source>
</evidence>
<dbReference type="InterPro" id="IPR029045">
    <property type="entry name" value="ClpP/crotonase-like_dom_sf"/>
</dbReference>
<name>A0A326TRZ3_THEHA</name>
<dbReference type="Gene3D" id="3.90.226.10">
    <property type="entry name" value="2-enoyl-CoA Hydratase, Chain A, domain 1"/>
    <property type="match status" value="1"/>
</dbReference>
<evidence type="ECO:0000256" key="7">
    <source>
        <dbReference type="ARBA" id="ARBA00023098"/>
    </source>
</evidence>
<sequence length="315" mass="34938">MQFDLPFEQPLRELARRITELQQQPAPHRQKQLEHLMTELAAATQRLYSNLSPWQTVQVARHKLRPYTRDYIQHICEEFYELRGDRLQSNDQAILAGLANLDETTVMLIGHQKGRSPQEKQACNLGMPHPAGYRKAYRLMRLAEKFRFPLVCLIDTPGAFPGLEDEANGQAGAIAANLALMSALCIPILAVVIGEGGSGGALAISLADRILMLEHSIYTVAAPEAAASILWRDNAFAPDAAEAMKIRARDLLALHLIDDIVPEPLGGAHQDHAAAARHLKAALLKHLAELRAVPIDTLVKQRYAKYRLIRPITTP</sequence>
<keyword evidence="5 10" id="KW-0276">Fatty acid metabolism</keyword>
<keyword evidence="8 10" id="KW-0275">Fatty acid biosynthesis</keyword>
<dbReference type="PANTHER" id="PTHR42853:SF3">
    <property type="entry name" value="ACETYL-COENZYME A CARBOXYLASE CARBOXYL TRANSFERASE SUBUNIT ALPHA, CHLOROPLASTIC"/>
    <property type="match status" value="1"/>
</dbReference>
<evidence type="ECO:0000259" key="11">
    <source>
        <dbReference type="PROSITE" id="PS50989"/>
    </source>
</evidence>
<proteinExistence type="inferred from homology"/>
<dbReference type="GO" id="GO:0009317">
    <property type="term" value="C:acetyl-CoA carboxylase complex"/>
    <property type="evidence" value="ECO:0007669"/>
    <property type="project" value="InterPro"/>
</dbReference>
<dbReference type="RefSeq" id="WP_111326605.1">
    <property type="nucleotide sequence ID" value="NZ_BIFX01000003.1"/>
</dbReference>
<dbReference type="PROSITE" id="PS50989">
    <property type="entry name" value="COA_CT_CTER"/>
    <property type="match status" value="1"/>
</dbReference>
<dbReference type="HAMAP" id="MF_00823">
    <property type="entry name" value="AcetylCoA_CT_alpha"/>
    <property type="match status" value="1"/>
</dbReference>
<reference evidence="12 13" key="1">
    <citation type="submission" date="2018-06" db="EMBL/GenBank/DDBJ databases">
        <title>Genomic Encyclopedia of Archaeal and Bacterial Type Strains, Phase II (KMG-II): from individual species to whole genera.</title>
        <authorList>
            <person name="Goeker M."/>
        </authorList>
    </citation>
    <scope>NUCLEOTIDE SEQUENCE [LARGE SCALE GENOMIC DNA]</scope>
    <source>
        <strain evidence="12 13">ATCC BAA-1881</strain>
    </source>
</reference>
<evidence type="ECO:0000256" key="5">
    <source>
        <dbReference type="ARBA" id="ARBA00022832"/>
    </source>
</evidence>
<dbReference type="Pfam" id="PF03255">
    <property type="entry name" value="ACCA"/>
    <property type="match status" value="1"/>
</dbReference>
<keyword evidence="13" id="KW-1185">Reference proteome</keyword>
<evidence type="ECO:0000256" key="9">
    <source>
        <dbReference type="ARBA" id="ARBA00049152"/>
    </source>
</evidence>
<dbReference type="InterPro" id="IPR011763">
    <property type="entry name" value="COA_CT_C"/>
</dbReference>
<dbReference type="GO" id="GO:0003989">
    <property type="term" value="F:acetyl-CoA carboxylase activity"/>
    <property type="evidence" value="ECO:0007669"/>
    <property type="project" value="InterPro"/>
</dbReference>
<dbReference type="NCBIfam" id="NF004344">
    <property type="entry name" value="PRK05724.1"/>
    <property type="match status" value="1"/>
</dbReference>
<feature type="domain" description="CoA carboxyltransferase C-terminal" evidence="11">
    <location>
        <begin position="35"/>
        <end position="289"/>
    </location>
</feature>
<comment type="subunit">
    <text evidence="10">Acetyl-CoA carboxylase is a heterohexamer composed of biotin carboxyl carrier protein (AccB), biotin carboxylase (AccC) and two subunits each of ACCase subunit alpha (AccA) and ACCase subunit beta (AccD).</text>
</comment>
<evidence type="ECO:0000313" key="13">
    <source>
        <dbReference type="Proteomes" id="UP000248806"/>
    </source>
</evidence>
<keyword evidence="3 10" id="KW-0808">Transferase</keyword>
<dbReference type="GO" id="GO:0005524">
    <property type="term" value="F:ATP binding"/>
    <property type="evidence" value="ECO:0007669"/>
    <property type="project" value="UniProtKB-KW"/>
</dbReference>
<organism evidence="12 13">
    <name type="scientific">Thermosporothrix hazakensis</name>
    <dbReference type="NCBI Taxonomy" id="644383"/>
    <lineage>
        <taxon>Bacteria</taxon>
        <taxon>Bacillati</taxon>
        <taxon>Chloroflexota</taxon>
        <taxon>Ktedonobacteria</taxon>
        <taxon>Ktedonobacterales</taxon>
        <taxon>Thermosporotrichaceae</taxon>
        <taxon>Thermosporothrix</taxon>
    </lineage>
</organism>
<comment type="pathway">
    <text evidence="1 10">Lipid metabolism; malonyl-CoA biosynthesis; malonyl-CoA from acetyl-CoA: step 1/1.</text>
</comment>
<dbReference type="NCBIfam" id="NF041504">
    <property type="entry name" value="AccA_sub"/>
    <property type="match status" value="1"/>
</dbReference>
<dbReference type="PANTHER" id="PTHR42853">
    <property type="entry name" value="ACETYL-COENZYME A CARBOXYLASE CARBOXYL TRANSFERASE SUBUNIT ALPHA"/>
    <property type="match status" value="1"/>
</dbReference>
<dbReference type="OrthoDB" id="9808023at2"/>
<dbReference type="NCBIfam" id="TIGR00513">
    <property type="entry name" value="accA"/>
    <property type="match status" value="1"/>
</dbReference>
<dbReference type="Proteomes" id="UP000248806">
    <property type="component" value="Unassembled WGS sequence"/>
</dbReference>
<accession>A0A326TRZ3</accession>
<evidence type="ECO:0000256" key="3">
    <source>
        <dbReference type="ARBA" id="ARBA00022679"/>
    </source>
</evidence>
<comment type="catalytic activity">
    <reaction evidence="9 10">
        <text>N(6)-carboxybiotinyl-L-lysyl-[protein] + acetyl-CoA = N(6)-biotinyl-L-lysyl-[protein] + malonyl-CoA</text>
        <dbReference type="Rhea" id="RHEA:54728"/>
        <dbReference type="Rhea" id="RHEA-COMP:10505"/>
        <dbReference type="Rhea" id="RHEA-COMP:10506"/>
        <dbReference type="ChEBI" id="CHEBI:57288"/>
        <dbReference type="ChEBI" id="CHEBI:57384"/>
        <dbReference type="ChEBI" id="CHEBI:83144"/>
        <dbReference type="ChEBI" id="CHEBI:83145"/>
        <dbReference type="EC" id="2.1.3.15"/>
    </reaction>
</comment>
<dbReference type="PRINTS" id="PR01069">
    <property type="entry name" value="ACCCTRFRASEA"/>
</dbReference>
<keyword evidence="4 10" id="KW-0547">Nucleotide-binding</keyword>
<comment type="caution">
    <text evidence="12">The sequence shown here is derived from an EMBL/GenBank/DDBJ whole genome shotgun (WGS) entry which is preliminary data.</text>
</comment>
<keyword evidence="10" id="KW-0963">Cytoplasm</keyword>
<evidence type="ECO:0000256" key="10">
    <source>
        <dbReference type="HAMAP-Rule" id="MF_00823"/>
    </source>
</evidence>
<evidence type="ECO:0000256" key="6">
    <source>
        <dbReference type="ARBA" id="ARBA00022840"/>
    </source>
</evidence>
<evidence type="ECO:0000313" key="12">
    <source>
        <dbReference type="EMBL" id="PZW18315.1"/>
    </source>
</evidence>
<comment type="similarity">
    <text evidence="10">Belongs to the AccA family.</text>
</comment>